<sequence length="280" mass="30861">MLVKVISLWFSEEDLSPFLYDAGSRYVFVGDASGRITLLNLNQNGDQAECRVVRELRGHEQSVTCLSWDSVKSHLFSSSSDKSVILWDIGGAKGAAMELQGHTKEVSSVLWWPGGNACVAAAAARDQSQYEGLAVSGGHDGLLIFWYMDPSRAETPNWSESDVCQICAAPFFWNVKKMWSIMSVGVRQHHCRRCGKAVCDKCSPFRSTLPALGFERDVRVCNTCWPLHPSLLSKWAAEGQQSMIALLFRKSSNTALVNWGPLSVHGVLVTPYIANSNALC</sequence>
<evidence type="ECO:0000256" key="6">
    <source>
        <dbReference type="PROSITE-ProRule" id="PRU00091"/>
    </source>
</evidence>
<gene>
    <name evidence="9" type="ORF">ECPE_LOCUS8351</name>
</gene>
<name>A0A183AN16_9TREM</name>
<dbReference type="PROSITE" id="PS50178">
    <property type="entry name" value="ZF_FYVE"/>
    <property type="match status" value="1"/>
</dbReference>
<dbReference type="InterPro" id="IPR011011">
    <property type="entry name" value="Znf_FYVE_PHD"/>
</dbReference>
<keyword evidence="5" id="KW-0862">Zinc</keyword>
<dbReference type="SUPFAM" id="SSF50978">
    <property type="entry name" value="WD40 repeat-like"/>
    <property type="match status" value="1"/>
</dbReference>
<dbReference type="OrthoDB" id="63070at2759"/>
<feature type="domain" description="FYVE-type" evidence="8">
    <location>
        <begin position="158"/>
        <end position="229"/>
    </location>
</feature>
<dbReference type="PANTHER" id="PTHR46189:SF1">
    <property type="entry name" value="LD41958P"/>
    <property type="match status" value="1"/>
</dbReference>
<evidence type="ECO:0000256" key="4">
    <source>
        <dbReference type="ARBA" id="ARBA00022771"/>
    </source>
</evidence>
<evidence type="ECO:0000256" key="1">
    <source>
        <dbReference type="ARBA" id="ARBA00022574"/>
    </source>
</evidence>
<reference evidence="9 10" key="2">
    <citation type="submission" date="2018-11" db="EMBL/GenBank/DDBJ databases">
        <authorList>
            <consortium name="Pathogen Informatics"/>
        </authorList>
    </citation>
    <scope>NUCLEOTIDE SEQUENCE [LARGE SCALE GENOMIC DNA]</scope>
    <source>
        <strain evidence="9 10">Egypt</strain>
    </source>
</reference>
<evidence type="ECO:0000259" key="8">
    <source>
        <dbReference type="PROSITE" id="PS50178"/>
    </source>
</evidence>
<dbReference type="InterPro" id="IPR042234">
    <property type="entry name" value="WDFY1/WDFY2"/>
</dbReference>
<dbReference type="InterPro" id="IPR001680">
    <property type="entry name" value="WD40_rpt"/>
</dbReference>
<feature type="repeat" description="WD" evidence="7">
    <location>
        <begin position="56"/>
        <end position="89"/>
    </location>
</feature>
<dbReference type="Gene3D" id="3.30.40.10">
    <property type="entry name" value="Zinc/RING finger domain, C3HC4 (zinc finger)"/>
    <property type="match status" value="1"/>
</dbReference>
<dbReference type="FunFam" id="3.30.40.10:FF:000105">
    <property type="entry name" value="WD repeat and FYVE domain-containing protein 2"/>
    <property type="match status" value="1"/>
</dbReference>
<keyword evidence="3" id="KW-0677">Repeat</keyword>
<dbReference type="PROSITE" id="PS50082">
    <property type="entry name" value="WD_REPEATS_2"/>
    <property type="match status" value="1"/>
</dbReference>
<keyword evidence="2" id="KW-0479">Metal-binding</keyword>
<dbReference type="InterPro" id="IPR036322">
    <property type="entry name" value="WD40_repeat_dom_sf"/>
</dbReference>
<dbReference type="PROSITE" id="PS00678">
    <property type="entry name" value="WD_REPEATS_1"/>
    <property type="match status" value="1"/>
</dbReference>
<dbReference type="SUPFAM" id="SSF57903">
    <property type="entry name" value="FYVE/PHD zinc finger"/>
    <property type="match status" value="1"/>
</dbReference>
<dbReference type="WBParaSite" id="ECPE_0000837701-mRNA-1">
    <property type="protein sequence ID" value="ECPE_0000837701-mRNA-1"/>
    <property type="gene ID" value="ECPE_0000837701"/>
</dbReference>
<dbReference type="Proteomes" id="UP000272942">
    <property type="component" value="Unassembled WGS sequence"/>
</dbReference>
<organism evidence="11">
    <name type="scientific">Echinostoma caproni</name>
    <dbReference type="NCBI Taxonomy" id="27848"/>
    <lineage>
        <taxon>Eukaryota</taxon>
        <taxon>Metazoa</taxon>
        <taxon>Spiralia</taxon>
        <taxon>Lophotrochozoa</taxon>
        <taxon>Platyhelminthes</taxon>
        <taxon>Trematoda</taxon>
        <taxon>Digenea</taxon>
        <taxon>Plagiorchiida</taxon>
        <taxon>Echinostomata</taxon>
        <taxon>Echinostomatoidea</taxon>
        <taxon>Echinostomatidae</taxon>
        <taxon>Echinostoma</taxon>
    </lineage>
</organism>
<keyword evidence="1 7" id="KW-0853">WD repeat</keyword>
<dbReference type="InterPro" id="IPR000306">
    <property type="entry name" value="Znf_FYVE"/>
</dbReference>
<accession>A0A183AN16</accession>
<dbReference type="GO" id="GO:0005769">
    <property type="term" value="C:early endosome"/>
    <property type="evidence" value="ECO:0007669"/>
    <property type="project" value="TreeGrafter"/>
</dbReference>
<dbReference type="Pfam" id="PF01363">
    <property type="entry name" value="FYVE"/>
    <property type="match status" value="1"/>
</dbReference>
<evidence type="ECO:0000313" key="10">
    <source>
        <dbReference type="Proteomes" id="UP000272942"/>
    </source>
</evidence>
<proteinExistence type="predicted"/>
<dbReference type="Pfam" id="PF00400">
    <property type="entry name" value="WD40"/>
    <property type="match status" value="2"/>
</dbReference>
<evidence type="ECO:0000313" key="11">
    <source>
        <dbReference type="WBParaSite" id="ECPE_0000837701-mRNA-1"/>
    </source>
</evidence>
<dbReference type="SMART" id="SM00320">
    <property type="entry name" value="WD40"/>
    <property type="match status" value="2"/>
</dbReference>
<reference evidence="11" key="1">
    <citation type="submission" date="2016-06" db="UniProtKB">
        <authorList>
            <consortium name="WormBaseParasite"/>
        </authorList>
    </citation>
    <scope>IDENTIFICATION</scope>
</reference>
<dbReference type="InterPro" id="IPR015943">
    <property type="entry name" value="WD40/YVTN_repeat-like_dom_sf"/>
</dbReference>
<dbReference type="AlphaFoldDB" id="A0A183AN16"/>
<dbReference type="SMART" id="SM00064">
    <property type="entry name" value="FYVE"/>
    <property type="match status" value="1"/>
</dbReference>
<evidence type="ECO:0000256" key="2">
    <source>
        <dbReference type="ARBA" id="ARBA00022723"/>
    </source>
</evidence>
<evidence type="ECO:0000313" key="9">
    <source>
        <dbReference type="EMBL" id="VDP83322.1"/>
    </source>
</evidence>
<keyword evidence="10" id="KW-1185">Reference proteome</keyword>
<dbReference type="GO" id="GO:0008270">
    <property type="term" value="F:zinc ion binding"/>
    <property type="evidence" value="ECO:0007669"/>
    <property type="project" value="UniProtKB-KW"/>
</dbReference>
<dbReference type="EMBL" id="UZAN01045864">
    <property type="protein sequence ID" value="VDP83322.1"/>
    <property type="molecule type" value="Genomic_DNA"/>
</dbReference>
<dbReference type="Gene3D" id="2.130.10.10">
    <property type="entry name" value="YVTN repeat-like/Quinoprotein amine dehydrogenase"/>
    <property type="match status" value="1"/>
</dbReference>
<dbReference type="InterPro" id="IPR019775">
    <property type="entry name" value="WD40_repeat_CS"/>
</dbReference>
<evidence type="ECO:0000256" key="5">
    <source>
        <dbReference type="ARBA" id="ARBA00022833"/>
    </source>
</evidence>
<dbReference type="PROSITE" id="PS50294">
    <property type="entry name" value="WD_REPEATS_REGION"/>
    <property type="match status" value="1"/>
</dbReference>
<keyword evidence="4 6" id="KW-0863">Zinc-finger</keyword>
<protein>
    <submittedName>
        <fullName evidence="11">FYVE-type domain-containing protein</fullName>
    </submittedName>
</protein>
<dbReference type="InterPro" id="IPR013083">
    <property type="entry name" value="Znf_RING/FYVE/PHD"/>
</dbReference>
<dbReference type="PANTHER" id="PTHR46189">
    <property type="entry name" value="LD41958P"/>
    <property type="match status" value="1"/>
</dbReference>
<dbReference type="InterPro" id="IPR017455">
    <property type="entry name" value="Znf_FYVE-rel"/>
</dbReference>
<evidence type="ECO:0000256" key="7">
    <source>
        <dbReference type="PROSITE-ProRule" id="PRU00221"/>
    </source>
</evidence>
<evidence type="ECO:0000256" key="3">
    <source>
        <dbReference type="ARBA" id="ARBA00022737"/>
    </source>
</evidence>
<dbReference type="CDD" id="cd15718">
    <property type="entry name" value="FYVE_WDFY1_like"/>
    <property type="match status" value="1"/>
</dbReference>